<dbReference type="InterPro" id="IPR013320">
    <property type="entry name" value="ConA-like_dom_sf"/>
</dbReference>
<proteinExistence type="predicted"/>
<keyword evidence="4" id="KW-0732">Signal</keyword>
<feature type="disulfide bond" evidence="2">
    <location>
        <begin position="99"/>
        <end position="104"/>
    </location>
</feature>
<feature type="domain" description="Alpha-L-arabinofuranosidase B catalytic" evidence="5">
    <location>
        <begin position="38"/>
        <end position="345"/>
    </location>
</feature>
<dbReference type="PANTHER" id="PTHR39447">
    <property type="entry name" value="ALPHA-L-ARABINOFURANOSIDASE B"/>
    <property type="match status" value="1"/>
</dbReference>
<dbReference type="InterPro" id="IPR038964">
    <property type="entry name" value="ABFB"/>
</dbReference>
<evidence type="ECO:0000259" key="5">
    <source>
        <dbReference type="Pfam" id="PF09206"/>
    </source>
</evidence>
<gene>
    <name evidence="6" type="ORF">L917_20107</name>
</gene>
<dbReference type="GO" id="GO:0019566">
    <property type="term" value="P:arabinose metabolic process"/>
    <property type="evidence" value="ECO:0007669"/>
    <property type="project" value="InterPro"/>
</dbReference>
<reference evidence="6" key="1">
    <citation type="submission" date="2013-11" db="EMBL/GenBank/DDBJ databases">
        <title>The Genome Sequence of Phytophthora parasitica CHvinca01.</title>
        <authorList>
            <consortium name="The Broad Institute Genomics Platform"/>
            <person name="Russ C."/>
            <person name="Tyler B."/>
            <person name="Panabieres F."/>
            <person name="Shan W."/>
            <person name="Tripathy S."/>
            <person name="Grunwald N."/>
            <person name="Machado M."/>
            <person name="Johnson C.S."/>
            <person name="Arredondo F."/>
            <person name="Hong C."/>
            <person name="Coffey M."/>
            <person name="Young S.K."/>
            <person name="Zeng Q."/>
            <person name="Gargeya S."/>
            <person name="Fitzgerald M."/>
            <person name="Abouelleil A."/>
            <person name="Alvarado L."/>
            <person name="Chapman S.B."/>
            <person name="Gainer-Dewar J."/>
            <person name="Goldberg J."/>
            <person name="Griggs A."/>
            <person name="Gujja S."/>
            <person name="Hansen M."/>
            <person name="Howarth C."/>
            <person name="Imamovic A."/>
            <person name="Ireland A."/>
            <person name="Larimer J."/>
            <person name="McCowan C."/>
            <person name="Murphy C."/>
            <person name="Pearson M."/>
            <person name="Poon T.W."/>
            <person name="Priest M."/>
            <person name="Roberts A."/>
            <person name="Saif S."/>
            <person name="Shea T."/>
            <person name="Sykes S."/>
            <person name="Wortman J."/>
            <person name="Nusbaum C."/>
            <person name="Birren B."/>
        </authorList>
    </citation>
    <scope>NUCLEOTIDE SEQUENCE [LARGE SCALE GENOMIC DNA]</scope>
    <source>
        <strain evidence="6">CHvinca01</strain>
    </source>
</reference>
<feature type="signal peptide" evidence="4">
    <location>
        <begin position="1"/>
        <end position="36"/>
    </location>
</feature>
<dbReference type="Proteomes" id="UP000054423">
    <property type="component" value="Unassembled WGS sequence"/>
</dbReference>
<feature type="active site" description="Proton donor" evidence="1">
    <location>
        <position position="309"/>
    </location>
</feature>
<dbReference type="GO" id="GO:0031221">
    <property type="term" value="P:arabinan metabolic process"/>
    <property type="evidence" value="ECO:0007669"/>
    <property type="project" value="InterPro"/>
</dbReference>
<accession>W2K239</accession>
<name>W2K239_PHYNI</name>
<keyword evidence="2" id="KW-1015">Disulfide bond</keyword>
<evidence type="ECO:0000256" key="3">
    <source>
        <dbReference type="SAM" id="MobiDB-lite"/>
    </source>
</evidence>
<organism evidence="6">
    <name type="scientific">Phytophthora nicotianae</name>
    <name type="common">Potato buckeye rot agent</name>
    <name type="synonym">Phytophthora parasitica</name>
    <dbReference type="NCBI Taxonomy" id="4792"/>
    <lineage>
        <taxon>Eukaryota</taxon>
        <taxon>Sar</taxon>
        <taxon>Stramenopiles</taxon>
        <taxon>Oomycota</taxon>
        <taxon>Peronosporomycetes</taxon>
        <taxon>Peronosporales</taxon>
        <taxon>Peronosporaceae</taxon>
        <taxon>Phytophthora</taxon>
    </lineage>
</organism>
<feature type="region of interest" description="Disordered" evidence="3">
    <location>
        <begin position="348"/>
        <end position="371"/>
    </location>
</feature>
<dbReference type="EMBL" id="KI683088">
    <property type="protein sequence ID" value="ETL79198.1"/>
    <property type="molecule type" value="Genomic_DNA"/>
</dbReference>
<dbReference type="GO" id="GO:0045490">
    <property type="term" value="P:pectin catabolic process"/>
    <property type="evidence" value="ECO:0007669"/>
    <property type="project" value="TreeGrafter"/>
</dbReference>
<dbReference type="AlphaFoldDB" id="W2K239"/>
<dbReference type="PANTHER" id="PTHR39447:SF2">
    <property type="entry name" value="ALPHA-L-ARABINOFURANOSIDASE B"/>
    <property type="match status" value="1"/>
</dbReference>
<protein>
    <recommendedName>
        <fullName evidence="5">Alpha-L-arabinofuranosidase B catalytic domain-containing protein</fullName>
    </recommendedName>
</protein>
<dbReference type="SUPFAM" id="SSF49899">
    <property type="entry name" value="Concanavalin A-like lectins/glucanases"/>
    <property type="match status" value="1"/>
</dbReference>
<feature type="compositionally biased region" description="Low complexity" evidence="3">
    <location>
        <begin position="361"/>
        <end position="371"/>
    </location>
</feature>
<feature type="chain" id="PRO_5004818264" description="Alpha-L-arabinofuranosidase B catalytic domain-containing protein" evidence="4">
    <location>
        <begin position="37"/>
        <end position="371"/>
    </location>
</feature>
<feature type="disulfide bond" evidence="2">
    <location>
        <begin position="190"/>
        <end position="191"/>
    </location>
</feature>
<feature type="active site" description="Nucleophile" evidence="1">
    <location>
        <position position="235"/>
    </location>
</feature>
<dbReference type="Pfam" id="PF09206">
    <property type="entry name" value="ArabFuran-catal"/>
    <property type="match status" value="1"/>
</dbReference>
<evidence type="ECO:0000313" key="6">
    <source>
        <dbReference type="EMBL" id="ETL79198.1"/>
    </source>
</evidence>
<dbReference type="OrthoDB" id="157622at2759"/>
<dbReference type="Gene3D" id="2.60.120.200">
    <property type="match status" value="1"/>
</dbReference>
<sequence length="371" mass="38497">ATSVTSFLKYPSPAHLPTMLRGFTLVAVALLGSTNAGPCDIYNGANTPCVAAHSTVRALLDAYKDGLYQVRRASDSKTLDIAPLSPGGTADAAAQDAFCKGTTCVISIIYDQSGKGNHLTSAPAGGAKNQPDSPARADRLPVTIGRNKAYGIWVEDGIGYRNDKTTGIATGDDAEAIYMVADGTHYNSGCCFDYGNAETNNKDDGPGTMEAIYIGNSTMWGYGEGTGPWIMADLEDGLFGCADKFCSNTPTVNNPYLVAMLKGRSGGTFALKQGNAQSGPLQTTYDGARPKGYTVMKKQGAIILGIGGDNSNWAHGSFYEGVMVSGDPTDDVDNQIQANIVAAGYGGESEEPKTFTFSNVGSSSGSASGSA</sequence>
<evidence type="ECO:0000256" key="4">
    <source>
        <dbReference type="SAM" id="SignalP"/>
    </source>
</evidence>
<feature type="disulfide bond" evidence="2">
    <location>
        <begin position="39"/>
        <end position="49"/>
    </location>
</feature>
<evidence type="ECO:0000256" key="1">
    <source>
        <dbReference type="PIRSR" id="PIRSR638964-1"/>
    </source>
</evidence>
<dbReference type="InterPro" id="IPR015289">
    <property type="entry name" value="A-L-arabinofuranosidase_B_cat"/>
</dbReference>
<dbReference type="GO" id="GO:0046556">
    <property type="term" value="F:alpha-L-arabinofuranosidase activity"/>
    <property type="evidence" value="ECO:0007669"/>
    <property type="project" value="InterPro"/>
</dbReference>
<dbReference type="VEuPathDB" id="FungiDB:PPTG_18202"/>
<feature type="non-terminal residue" evidence="6">
    <location>
        <position position="1"/>
    </location>
</feature>
<evidence type="ECO:0000256" key="2">
    <source>
        <dbReference type="PIRSR" id="PIRSR638964-3"/>
    </source>
</evidence>